<gene>
    <name evidence="2" type="ORF">HMPREF1541_08152</name>
</gene>
<dbReference type="RefSeq" id="XP_008720694.1">
    <property type="nucleotide sequence ID" value="XM_008722472.1"/>
</dbReference>
<dbReference type="GeneID" id="19975491"/>
<dbReference type="STRING" id="1220924.W2RKY8"/>
<dbReference type="OrthoDB" id="2819018at2759"/>
<dbReference type="AlphaFoldDB" id="W2RKY8"/>
<evidence type="ECO:0000313" key="3">
    <source>
        <dbReference type="Proteomes" id="UP000030752"/>
    </source>
</evidence>
<feature type="transmembrane region" description="Helical" evidence="1">
    <location>
        <begin position="76"/>
        <end position="94"/>
    </location>
</feature>
<keyword evidence="1" id="KW-0812">Transmembrane</keyword>
<feature type="transmembrane region" description="Helical" evidence="1">
    <location>
        <begin position="6"/>
        <end position="24"/>
    </location>
</feature>
<keyword evidence="1" id="KW-1133">Transmembrane helix</keyword>
<sequence length="114" mass="12523">MSLSVLLAVTTLYILFRPVAGSLPSSAASESVKHDLLLSSWIGSFYMLAGLSAIWYPGTGWLDPEFRVDENVDEPAQLYVFGGGLALLWAGYAIERTRLGKEGRSTLRSEVKQR</sequence>
<keyword evidence="3" id="KW-1185">Reference proteome</keyword>
<accession>W2RKY8</accession>
<name>W2RKY8_CYPE1</name>
<dbReference type="HOGENOM" id="CLU_2120982_0_0_1"/>
<proteinExistence type="predicted"/>
<evidence type="ECO:0000313" key="2">
    <source>
        <dbReference type="EMBL" id="ETN37162.1"/>
    </source>
</evidence>
<dbReference type="Proteomes" id="UP000030752">
    <property type="component" value="Unassembled WGS sequence"/>
</dbReference>
<evidence type="ECO:0000256" key="1">
    <source>
        <dbReference type="SAM" id="Phobius"/>
    </source>
</evidence>
<protein>
    <submittedName>
        <fullName evidence="2">Uncharacterized protein</fullName>
    </submittedName>
</protein>
<keyword evidence="1" id="KW-0472">Membrane</keyword>
<dbReference type="EMBL" id="KB822724">
    <property type="protein sequence ID" value="ETN37162.1"/>
    <property type="molecule type" value="Genomic_DNA"/>
</dbReference>
<dbReference type="InParanoid" id="W2RKY8"/>
<reference evidence="2 3" key="1">
    <citation type="submission" date="2013-03" db="EMBL/GenBank/DDBJ databases">
        <title>The Genome Sequence of Phialophora europaea CBS 101466.</title>
        <authorList>
            <consortium name="The Broad Institute Genomics Platform"/>
            <person name="Cuomo C."/>
            <person name="de Hoog S."/>
            <person name="Gorbushina A."/>
            <person name="Walker B."/>
            <person name="Young S.K."/>
            <person name="Zeng Q."/>
            <person name="Gargeya S."/>
            <person name="Fitzgerald M."/>
            <person name="Haas B."/>
            <person name="Abouelleil A."/>
            <person name="Allen A.W."/>
            <person name="Alvarado L."/>
            <person name="Arachchi H.M."/>
            <person name="Berlin A.M."/>
            <person name="Chapman S.B."/>
            <person name="Gainer-Dewar J."/>
            <person name="Goldberg J."/>
            <person name="Griggs A."/>
            <person name="Gujja S."/>
            <person name="Hansen M."/>
            <person name="Howarth C."/>
            <person name="Imamovic A."/>
            <person name="Ireland A."/>
            <person name="Larimer J."/>
            <person name="McCowan C."/>
            <person name="Murphy C."/>
            <person name="Pearson M."/>
            <person name="Poon T.W."/>
            <person name="Priest M."/>
            <person name="Roberts A."/>
            <person name="Saif S."/>
            <person name="Shea T."/>
            <person name="Sisk P."/>
            <person name="Sykes S."/>
            <person name="Wortman J."/>
            <person name="Nusbaum C."/>
            <person name="Birren B."/>
        </authorList>
    </citation>
    <scope>NUCLEOTIDE SEQUENCE [LARGE SCALE GENOMIC DNA]</scope>
    <source>
        <strain evidence="2 3">CBS 101466</strain>
    </source>
</reference>
<dbReference type="VEuPathDB" id="FungiDB:HMPREF1541_08152"/>
<feature type="transmembrane region" description="Helical" evidence="1">
    <location>
        <begin position="36"/>
        <end position="56"/>
    </location>
</feature>
<organism evidence="2 3">
    <name type="scientific">Cyphellophora europaea (strain CBS 101466)</name>
    <name type="common">Phialophora europaea</name>
    <dbReference type="NCBI Taxonomy" id="1220924"/>
    <lineage>
        <taxon>Eukaryota</taxon>
        <taxon>Fungi</taxon>
        <taxon>Dikarya</taxon>
        <taxon>Ascomycota</taxon>
        <taxon>Pezizomycotina</taxon>
        <taxon>Eurotiomycetes</taxon>
        <taxon>Chaetothyriomycetidae</taxon>
        <taxon>Chaetothyriales</taxon>
        <taxon>Cyphellophoraceae</taxon>
        <taxon>Cyphellophora</taxon>
    </lineage>
</organism>